<gene>
    <name evidence="1" type="ORF">CP985_13510</name>
</gene>
<dbReference type="RefSeq" id="WP_114843403.1">
    <property type="nucleotide sequence ID" value="NZ_CP031220.1"/>
</dbReference>
<dbReference type="EMBL" id="NXID01000065">
    <property type="protein sequence ID" value="RXK13006.1"/>
    <property type="molecule type" value="Genomic_DNA"/>
</dbReference>
<keyword evidence="2" id="KW-1185">Reference proteome</keyword>
<dbReference type="Proteomes" id="UP000290092">
    <property type="component" value="Unassembled WGS sequence"/>
</dbReference>
<name>A0AAX2ABU3_9BACT</name>
<sequence length="250" mass="30404">MDIIKQLQEMINSIDHNTSMGECYMGLDNLIERVKESIVRTNIDKLTIENDLFYCHEEESIYFFQQLKGQVYNELLYRYIFSIKNKKTLFKKLVDQCLIKELTFFIQDRKQTFFDMGKLLKLMIDNGFEIEEREYIKFNNIITEYDPIKYRNFSFKTVQNFKKWLSHYIPCSIDDILVKKQKDKYIVESRYLISIPYTPVSIKRLDIELNRIDTRFHKWEKIYEISNYKEKKLASINNELKRLNKILELK</sequence>
<dbReference type="AlphaFoldDB" id="A0AAX2ABU3"/>
<evidence type="ECO:0000313" key="1">
    <source>
        <dbReference type="EMBL" id="RXK13006.1"/>
    </source>
</evidence>
<organism evidence="1 2">
    <name type="scientific">Malaciobacter mytili LMG 24559</name>
    <dbReference type="NCBI Taxonomy" id="1032238"/>
    <lineage>
        <taxon>Bacteria</taxon>
        <taxon>Pseudomonadati</taxon>
        <taxon>Campylobacterota</taxon>
        <taxon>Epsilonproteobacteria</taxon>
        <taxon>Campylobacterales</taxon>
        <taxon>Arcobacteraceae</taxon>
        <taxon>Malaciobacter</taxon>
    </lineage>
</organism>
<reference evidence="1 2" key="1">
    <citation type="submission" date="2017-09" db="EMBL/GenBank/DDBJ databases">
        <title>Genomics of the genus Arcobacter.</title>
        <authorList>
            <person name="Perez-Cataluna A."/>
            <person name="Figueras M.J."/>
            <person name="Salas-Masso N."/>
        </authorList>
    </citation>
    <scope>NUCLEOTIDE SEQUENCE [LARGE SCALE GENOMIC DNA]</scope>
    <source>
        <strain evidence="1 2">CECT 7386</strain>
    </source>
</reference>
<accession>A0AAX2ABU3</accession>
<proteinExistence type="predicted"/>
<evidence type="ECO:0000313" key="2">
    <source>
        <dbReference type="Proteomes" id="UP000290092"/>
    </source>
</evidence>
<protein>
    <submittedName>
        <fullName evidence="1">Uncharacterized protein</fullName>
    </submittedName>
</protein>
<dbReference type="KEGG" id="amyt:AMYT_a0204"/>
<comment type="caution">
    <text evidence="1">The sequence shown here is derived from an EMBL/GenBank/DDBJ whole genome shotgun (WGS) entry which is preliminary data.</text>
</comment>